<dbReference type="RefSeq" id="WP_408788862.1">
    <property type="nucleotide sequence ID" value="NZ_JBGXBU010000001.1"/>
</dbReference>
<evidence type="ECO:0000313" key="5">
    <source>
        <dbReference type="Proteomes" id="UP001630969"/>
    </source>
</evidence>
<name>A0ABW9GMX6_9GAMM</name>
<sequence length="322" mass="35394">MIKSAIYLIGVCLILTGCNSESASDRQIPLSSAGAVSADLSQDGKLALVSSIEQGTLAWDLEHDRQLWRWRLSDKPQEQVFITRFGPGASHAVIASLETFAIWRLDNGQAEGYYSLPESKLRDIAISSDGRAVLIGREDGKAELVDTQSGRRIQFLGHSEQVNSVDLSPNGRYALTGGNDYSAYLWDTQSGQVLHRFNHQGRVVMVRLDESGRYAFTADSRSGRIWDLVSGKELSRLDKSSRFEVYTSARFANQGNWLITGAPSRKLTLWRVKDGKALANWQVAPRPGIKPPSAVVYAAALRDNGHLVSASSSGLAEIWTIK</sequence>
<dbReference type="InterPro" id="IPR001680">
    <property type="entry name" value="WD40_rpt"/>
</dbReference>
<dbReference type="Gene3D" id="2.130.10.10">
    <property type="entry name" value="YVTN repeat-like/Quinoprotein amine dehydrogenase"/>
    <property type="match status" value="2"/>
</dbReference>
<comment type="caution">
    <text evidence="4">The sequence shown here is derived from an EMBL/GenBank/DDBJ whole genome shotgun (WGS) entry which is preliminary data.</text>
</comment>
<evidence type="ECO:0000313" key="4">
    <source>
        <dbReference type="EMBL" id="MFM4892515.1"/>
    </source>
</evidence>
<keyword evidence="2" id="KW-0677">Repeat</keyword>
<keyword evidence="1 3" id="KW-0853">WD repeat</keyword>
<organism evidence="4 5">
    <name type="scientific">Aeromonas bivalvium</name>
    <dbReference type="NCBI Taxonomy" id="440079"/>
    <lineage>
        <taxon>Bacteria</taxon>
        <taxon>Pseudomonadati</taxon>
        <taxon>Pseudomonadota</taxon>
        <taxon>Gammaproteobacteria</taxon>
        <taxon>Aeromonadales</taxon>
        <taxon>Aeromonadaceae</taxon>
        <taxon>Aeromonas</taxon>
    </lineage>
</organism>
<dbReference type="PROSITE" id="PS50082">
    <property type="entry name" value="WD_REPEATS_2"/>
    <property type="match status" value="1"/>
</dbReference>
<proteinExistence type="predicted"/>
<dbReference type="InterPro" id="IPR015943">
    <property type="entry name" value="WD40/YVTN_repeat-like_dom_sf"/>
</dbReference>
<protein>
    <submittedName>
        <fullName evidence="4">WD40 repeat domain-containing protein</fullName>
    </submittedName>
</protein>
<dbReference type="Proteomes" id="UP001630969">
    <property type="component" value="Unassembled WGS sequence"/>
</dbReference>
<dbReference type="PROSITE" id="PS51257">
    <property type="entry name" value="PROKAR_LIPOPROTEIN"/>
    <property type="match status" value="1"/>
</dbReference>
<reference evidence="4 5" key="1">
    <citation type="submission" date="2024-09" db="EMBL/GenBank/DDBJ databases">
        <title>Aeromonas strains Genome sequencing and assembly.</title>
        <authorList>
            <person name="Hu X."/>
            <person name="Tang B."/>
        </authorList>
    </citation>
    <scope>NUCLEOTIDE SEQUENCE [LARGE SCALE GENOMIC DNA]</scope>
    <source>
        <strain evidence="4 5">NB23SCDHY001</strain>
    </source>
</reference>
<evidence type="ECO:0000256" key="1">
    <source>
        <dbReference type="ARBA" id="ARBA00022574"/>
    </source>
</evidence>
<gene>
    <name evidence="4" type="ORF">ACEUDJ_06455</name>
</gene>
<evidence type="ECO:0000256" key="2">
    <source>
        <dbReference type="ARBA" id="ARBA00022737"/>
    </source>
</evidence>
<feature type="repeat" description="WD" evidence="3">
    <location>
        <begin position="155"/>
        <end position="196"/>
    </location>
</feature>
<accession>A0ABW9GMX6</accession>
<dbReference type="PROSITE" id="PS50294">
    <property type="entry name" value="WD_REPEATS_REGION"/>
    <property type="match status" value="1"/>
</dbReference>
<dbReference type="SMART" id="SM00320">
    <property type="entry name" value="WD40"/>
    <property type="match status" value="5"/>
</dbReference>
<evidence type="ECO:0000256" key="3">
    <source>
        <dbReference type="PROSITE-ProRule" id="PRU00221"/>
    </source>
</evidence>
<dbReference type="PANTHER" id="PTHR19850">
    <property type="entry name" value="GUANINE NUCLEOTIDE-BINDING PROTEIN BETA G PROTEIN BETA"/>
    <property type="match status" value="1"/>
</dbReference>
<dbReference type="EMBL" id="JBGXBU010000001">
    <property type="protein sequence ID" value="MFM4892515.1"/>
    <property type="molecule type" value="Genomic_DNA"/>
</dbReference>
<dbReference type="SUPFAM" id="SSF50998">
    <property type="entry name" value="Quinoprotein alcohol dehydrogenase-like"/>
    <property type="match status" value="1"/>
</dbReference>
<keyword evidence="5" id="KW-1185">Reference proteome</keyword>
<dbReference type="InterPro" id="IPR019775">
    <property type="entry name" value="WD40_repeat_CS"/>
</dbReference>
<dbReference type="InterPro" id="IPR011047">
    <property type="entry name" value="Quinoprotein_ADH-like_sf"/>
</dbReference>
<dbReference type="InterPro" id="IPR016346">
    <property type="entry name" value="G-protein_beta_1-5"/>
</dbReference>
<dbReference type="PROSITE" id="PS00678">
    <property type="entry name" value="WD_REPEATS_1"/>
    <property type="match status" value="1"/>
</dbReference>
<dbReference type="GeneID" id="97219724"/>
<dbReference type="Pfam" id="PF00400">
    <property type="entry name" value="WD40"/>
    <property type="match status" value="1"/>
</dbReference>